<organism evidence="1 2">
    <name type="scientific">Meloidogyne enterolobii</name>
    <name type="common">Root-knot nematode worm</name>
    <name type="synonym">Meloidogyne mayaguensis</name>
    <dbReference type="NCBI Taxonomy" id="390850"/>
    <lineage>
        <taxon>Eukaryota</taxon>
        <taxon>Metazoa</taxon>
        <taxon>Ecdysozoa</taxon>
        <taxon>Nematoda</taxon>
        <taxon>Chromadorea</taxon>
        <taxon>Rhabditida</taxon>
        <taxon>Tylenchina</taxon>
        <taxon>Tylenchomorpha</taxon>
        <taxon>Tylenchoidea</taxon>
        <taxon>Meloidogynidae</taxon>
        <taxon>Meloidogyninae</taxon>
        <taxon>Meloidogyne</taxon>
    </lineage>
</organism>
<proteinExistence type="predicted"/>
<evidence type="ECO:0000313" key="1">
    <source>
        <dbReference type="EMBL" id="CAK5111854.1"/>
    </source>
</evidence>
<protein>
    <submittedName>
        <fullName evidence="1">Uncharacterized protein</fullName>
    </submittedName>
</protein>
<evidence type="ECO:0000313" key="2">
    <source>
        <dbReference type="Proteomes" id="UP001497535"/>
    </source>
</evidence>
<dbReference type="Proteomes" id="UP001497535">
    <property type="component" value="Unassembled WGS sequence"/>
</dbReference>
<dbReference type="EMBL" id="CAVMJV010000141">
    <property type="protein sequence ID" value="CAK5111854.1"/>
    <property type="molecule type" value="Genomic_DNA"/>
</dbReference>
<comment type="caution">
    <text evidence="1">The sequence shown here is derived from an EMBL/GenBank/DDBJ whole genome shotgun (WGS) entry which is preliminary data.</text>
</comment>
<gene>
    <name evidence="1" type="ORF">MENTE1834_LOCUS44769</name>
</gene>
<sequence>MDKNQTQTTGSDFANKFFTPEEGRHWNNLLFRLRSFEEAVCKNFRKIESKISEGQNLPSNSSSSEIDKINALIDGKFEKLENQFKNLKQIVKEEISNLGVDNDLNKTKMKEIENKMDDRELKDELVFLRSKNMEIEKEQISQIQRLNILEEGMENVENNLSKSEQKIAEIITKNARKLIDKIESLEAKVEVLENESRGSGFSWNGHGSNESFDLNRKTKPPEKALEAAEKPITGENVEIMIGDPFLNGLMTPVGVYDGNPTSSFSKFFQRFMDALNLIITPLNEAQKLSRLKVCLGGRARAELDAKVPQPTTLQEAIDFLQEKFVNGHSRTVARQALSIIKQAPGERVFEFAQRLNDAVRAVMIGYEENTIQQRLLDEFLDRLLPDLQFEVKAARPDDYSKAFEVAEHFELLLNEKRQKYQNNQYVDLAEKVEALAINRSRETRRLCYYCHKPGHVIADCRNRARKNYKARQYNNYERRNYQNNYWENRNNYRNEYNRDNRRYNDRNRENYRENSPNNYSRSPTRKVRFSESRVASPLRISSPYLLTIFALIAIISPALASHGPQIEMNCPVYSPVTFKEKTIDNWKMTELPKENIFSANFASLLILNQIWIFLAFLFASTILCLLTFILKQTLRNKQDLEKEINVAEIAPGYDNTCDEWFRIKTKINGKEIICLLDSGAHVSLTGKETAEKLEINEIFPAELSAIIGIGNKIVPTLGQGEIIFQIAGCEILTQIVILENEISKTGKYDVIIGRETLKSLPLFLDLQTGKLIAKTLIRNYHNIEKAKIKLMENIEFKNNHEINKNNNSLKNCGLRIDTNLTNPSAKHTYQKNSPTNKKVRKKWVEDKLVIRPPNFNMGESTKTAGPSEKDYIHHQKISLPTSKQRTGRTKANKEWNRKVNGQMPEGKKKIRNGAQH</sequence>
<reference evidence="1" key="1">
    <citation type="submission" date="2023-11" db="EMBL/GenBank/DDBJ databases">
        <authorList>
            <person name="Poullet M."/>
        </authorList>
    </citation>
    <scope>NUCLEOTIDE SEQUENCE</scope>
    <source>
        <strain evidence="1">E1834</strain>
    </source>
</reference>
<accession>A0ACB1AXK9</accession>
<keyword evidence="2" id="KW-1185">Reference proteome</keyword>
<name>A0ACB1AXK9_MELEN</name>